<accession>A0A1J4J7D1</accession>
<dbReference type="PANTHER" id="PTHR12100:SF0">
    <property type="entry name" value="EXOCYST COMPLEX COMPONENT 5"/>
    <property type="match status" value="1"/>
</dbReference>
<dbReference type="InterPro" id="IPR009976">
    <property type="entry name" value="Sec10-like"/>
</dbReference>
<protein>
    <recommendedName>
        <fullName evidence="2">Exocyst complex component Sec10-like alpha-helical bundle domain-containing protein</fullName>
    </recommendedName>
</protein>
<dbReference type="GO" id="GO:0006893">
    <property type="term" value="P:Golgi to plasma membrane transport"/>
    <property type="evidence" value="ECO:0007669"/>
    <property type="project" value="TreeGrafter"/>
</dbReference>
<dbReference type="Pfam" id="PF07393">
    <property type="entry name" value="Sec10_HB"/>
    <property type="match status" value="2"/>
</dbReference>
<feature type="domain" description="Exocyst complex component Sec10-like alpha-helical bundle" evidence="2">
    <location>
        <begin position="425"/>
        <end position="724"/>
    </location>
</feature>
<dbReference type="EMBL" id="MLAK01001306">
    <property type="protein sequence ID" value="OHS94577.1"/>
    <property type="molecule type" value="Genomic_DNA"/>
</dbReference>
<organism evidence="3 4">
    <name type="scientific">Tritrichomonas foetus</name>
    <dbReference type="NCBI Taxonomy" id="1144522"/>
    <lineage>
        <taxon>Eukaryota</taxon>
        <taxon>Metamonada</taxon>
        <taxon>Parabasalia</taxon>
        <taxon>Tritrichomonadida</taxon>
        <taxon>Tritrichomonadidae</taxon>
        <taxon>Tritrichomonas</taxon>
    </lineage>
</organism>
<feature type="coiled-coil region" evidence="1">
    <location>
        <begin position="38"/>
        <end position="65"/>
    </location>
</feature>
<dbReference type="GO" id="GO:0000145">
    <property type="term" value="C:exocyst"/>
    <property type="evidence" value="ECO:0007669"/>
    <property type="project" value="TreeGrafter"/>
</dbReference>
<evidence type="ECO:0000256" key="1">
    <source>
        <dbReference type="SAM" id="Coils"/>
    </source>
</evidence>
<keyword evidence="4" id="KW-1185">Reference proteome</keyword>
<dbReference type="RefSeq" id="XP_068347714.1">
    <property type="nucleotide sequence ID" value="XM_068512518.1"/>
</dbReference>
<name>A0A1J4J7D1_9EUKA</name>
<dbReference type="AlphaFoldDB" id="A0A1J4J7D1"/>
<dbReference type="PANTHER" id="PTHR12100">
    <property type="entry name" value="SEC10"/>
    <property type="match status" value="1"/>
</dbReference>
<dbReference type="GeneID" id="94847222"/>
<proteinExistence type="predicted"/>
<evidence type="ECO:0000259" key="2">
    <source>
        <dbReference type="Pfam" id="PF07393"/>
    </source>
</evidence>
<comment type="caution">
    <text evidence="3">The sequence shown here is derived from an EMBL/GenBank/DDBJ whole genome shotgun (WGS) entry which is preliminary data.</text>
</comment>
<reference evidence="3" key="1">
    <citation type="submission" date="2016-10" db="EMBL/GenBank/DDBJ databases">
        <authorList>
            <person name="Benchimol M."/>
            <person name="Almeida L.G."/>
            <person name="Vasconcelos A.T."/>
            <person name="Perreira-Neves A."/>
            <person name="Rosa I.A."/>
            <person name="Tasca T."/>
            <person name="Bogo M.R."/>
            <person name="de Souza W."/>
        </authorList>
    </citation>
    <scope>NUCLEOTIDE SEQUENCE [LARGE SCALE GENOMIC DNA]</scope>
    <source>
        <strain evidence="3">K</strain>
    </source>
</reference>
<evidence type="ECO:0000313" key="3">
    <source>
        <dbReference type="EMBL" id="OHS94577.1"/>
    </source>
</evidence>
<keyword evidence="1" id="KW-0175">Coiled coil</keyword>
<gene>
    <name evidence="3" type="ORF">TRFO_39234</name>
</gene>
<sequence>MSTDQAICLLESRLGPAYESIIHNRTGPPTRFEISGMIRILEKEKESLTIQRKELCQELANKSAEACSTRGTFGHNLVRITAALNRAEIDSKQLAEFTAKLSVDFTHITDRLDSATSLVSRAGLISSYLTDIAIYDSSQDFERVKEDLKKKTLLSFAEEDEEFADKNYAEKMRIRNVHKTSEYIAKLLKIADIAEKQNVARVALANLQQHQSILAVRLLAKFNSGTTKVDELKSIARSLNSLGLGEVSINNFIGMTAVFHSLEGANLLYSDELCREPTSRILDHFDAYCSFVSNECIKQWPIIDSIFERPTVVKQKFIKKVSCILQLFVTGVLSYYYGACPRDYCTMFASLYERSSEMLDIILNIDKQEVTTKIAVLDDLFIDHQKGYGAFEIMIFMKELTERTQLKEQLLDKAMKPLGFFRKAEDEVDPIALFEYELFPEMISLMKQTMSRCAIIAPPEQVSITLKKLSKIFLEDHFGPLIQDFIRAGQVYLQQNQEKIENIPRFLKMIMLINSNILSLEEVYMNTLKHVFLPFAGVHSSFLRQKEQLIEKLENETVDGLKVCIESIKVFTLKTLDTNQKRLDFLPAEDSLPTISEACQKYCPIMKKIIMDIGGQMWGENRAVFMASLGKAIIDTIVDHFCGYKYNTQGGMNLMMDVTEYQHVLELMEVQQIDDIGEDLVKVAHLMATASDLLPDVARNQTMSKRAMNYAKRLLILRQDSKDFCLLDVFPMG</sequence>
<dbReference type="OrthoDB" id="125856at2759"/>
<dbReference type="VEuPathDB" id="TrichDB:TRFO_39234"/>
<feature type="domain" description="Exocyst complex component Sec10-like alpha-helical bundle" evidence="2">
    <location>
        <begin position="181"/>
        <end position="394"/>
    </location>
</feature>
<dbReference type="GO" id="GO:0006887">
    <property type="term" value="P:exocytosis"/>
    <property type="evidence" value="ECO:0007669"/>
    <property type="project" value="TreeGrafter"/>
</dbReference>
<dbReference type="Proteomes" id="UP000179807">
    <property type="component" value="Unassembled WGS sequence"/>
</dbReference>
<dbReference type="InterPro" id="IPR048627">
    <property type="entry name" value="Sec10_HB"/>
</dbReference>
<evidence type="ECO:0000313" key="4">
    <source>
        <dbReference type="Proteomes" id="UP000179807"/>
    </source>
</evidence>